<comment type="caution">
    <text evidence="1">The sequence shown here is derived from an EMBL/GenBank/DDBJ whole genome shotgun (WGS) entry which is preliminary data.</text>
</comment>
<accession>A0A484B659</accession>
<gene>
    <name evidence="1" type="ORF">AWZ03_009408</name>
</gene>
<sequence length="69" mass="7310">MRGRNDRQACKIVATVNGLAPLATEGGSTGHCLANWSQILNTYSESKAALCSSPDDPMIRDDHLISGGH</sequence>
<dbReference type="AlphaFoldDB" id="A0A484B659"/>
<organism evidence="1 2">
    <name type="scientific">Drosophila navojoa</name>
    <name type="common">Fruit fly</name>
    <dbReference type="NCBI Taxonomy" id="7232"/>
    <lineage>
        <taxon>Eukaryota</taxon>
        <taxon>Metazoa</taxon>
        <taxon>Ecdysozoa</taxon>
        <taxon>Arthropoda</taxon>
        <taxon>Hexapoda</taxon>
        <taxon>Insecta</taxon>
        <taxon>Pterygota</taxon>
        <taxon>Neoptera</taxon>
        <taxon>Endopterygota</taxon>
        <taxon>Diptera</taxon>
        <taxon>Brachycera</taxon>
        <taxon>Muscomorpha</taxon>
        <taxon>Ephydroidea</taxon>
        <taxon>Drosophilidae</taxon>
        <taxon>Drosophila</taxon>
    </lineage>
</organism>
<evidence type="ECO:0000313" key="1">
    <source>
        <dbReference type="EMBL" id="TDG44178.1"/>
    </source>
</evidence>
<reference evidence="1 2" key="1">
    <citation type="journal article" date="2019" name="J. Hered.">
        <title>An Improved Genome Assembly for Drosophila navojoa, the Basal Species in the mojavensis Cluster.</title>
        <authorList>
            <person name="Vanderlinde T."/>
            <person name="Dupim E.G."/>
            <person name="Nazario-Yepiz N.O."/>
            <person name="Carvalho A.B."/>
        </authorList>
    </citation>
    <scope>NUCLEOTIDE SEQUENCE [LARGE SCALE GENOMIC DNA]</scope>
    <source>
        <strain evidence="1">Navoj_Jal97</strain>
        <tissue evidence="1">Whole organism</tissue>
    </source>
</reference>
<proteinExistence type="predicted"/>
<name>A0A484B659_DRONA</name>
<dbReference type="EMBL" id="LSRL02000115">
    <property type="protein sequence ID" value="TDG44178.1"/>
    <property type="molecule type" value="Genomic_DNA"/>
</dbReference>
<protein>
    <submittedName>
        <fullName evidence="1">Uncharacterized protein</fullName>
    </submittedName>
</protein>
<evidence type="ECO:0000313" key="2">
    <source>
        <dbReference type="Proteomes" id="UP000295192"/>
    </source>
</evidence>
<dbReference type="Proteomes" id="UP000295192">
    <property type="component" value="Unassembled WGS sequence"/>
</dbReference>
<keyword evidence="2" id="KW-1185">Reference proteome</keyword>